<dbReference type="SUPFAM" id="SSF52738">
    <property type="entry name" value="Methylesterase CheB, C-terminal domain"/>
    <property type="match status" value="1"/>
</dbReference>
<dbReference type="PROSITE" id="PS50110">
    <property type="entry name" value="RESPONSE_REGULATORY"/>
    <property type="match status" value="1"/>
</dbReference>
<dbReference type="OrthoDB" id="9793421at2"/>
<accession>A0A1H6F4U3</accession>
<comment type="catalytic activity">
    <reaction evidence="5">
        <text>[protein]-L-glutamate 5-O-methyl ester + H2O = L-glutamyl-[protein] + methanol + H(+)</text>
        <dbReference type="Rhea" id="RHEA:23236"/>
        <dbReference type="Rhea" id="RHEA-COMP:10208"/>
        <dbReference type="Rhea" id="RHEA-COMP:10311"/>
        <dbReference type="ChEBI" id="CHEBI:15377"/>
        <dbReference type="ChEBI" id="CHEBI:15378"/>
        <dbReference type="ChEBI" id="CHEBI:17790"/>
        <dbReference type="ChEBI" id="CHEBI:29973"/>
        <dbReference type="ChEBI" id="CHEBI:82795"/>
        <dbReference type="EC" id="3.1.1.61"/>
    </reaction>
</comment>
<organism evidence="10 11">
    <name type="scientific">Candidatus Venteria ishoeyi</name>
    <dbReference type="NCBI Taxonomy" id="1899563"/>
    <lineage>
        <taxon>Bacteria</taxon>
        <taxon>Pseudomonadati</taxon>
        <taxon>Pseudomonadota</taxon>
        <taxon>Gammaproteobacteria</taxon>
        <taxon>Thiotrichales</taxon>
        <taxon>Thiotrichaceae</taxon>
        <taxon>Venteria</taxon>
    </lineage>
</organism>
<dbReference type="GO" id="GO:0005737">
    <property type="term" value="C:cytoplasm"/>
    <property type="evidence" value="ECO:0007669"/>
    <property type="project" value="InterPro"/>
</dbReference>
<dbReference type="InterPro" id="IPR008248">
    <property type="entry name" value="CheB-like"/>
</dbReference>
<dbReference type="InterPro" id="IPR011006">
    <property type="entry name" value="CheY-like_superfamily"/>
</dbReference>
<name>A0A1H6F4U3_9GAMM</name>
<evidence type="ECO:0000313" key="10">
    <source>
        <dbReference type="EMBL" id="SEH05122.1"/>
    </source>
</evidence>
<dbReference type="CDD" id="cd17541">
    <property type="entry name" value="REC_CheB-like"/>
    <property type="match status" value="1"/>
</dbReference>
<dbReference type="GO" id="GO:0006935">
    <property type="term" value="P:chemotaxis"/>
    <property type="evidence" value="ECO:0007669"/>
    <property type="project" value="UniProtKB-KW"/>
</dbReference>
<dbReference type="GO" id="GO:0008984">
    <property type="term" value="F:protein-glutamate methylesterase activity"/>
    <property type="evidence" value="ECO:0007669"/>
    <property type="project" value="UniProtKB-EC"/>
</dbReference>
<dbReference type="InterPro" id="IPR001789">
    <property type="entry name" value="Sig_transdc_resp-reg_receiver"/>
</dbReference>
<evidence type="ECO:0000259" key="8">
    <source>
        <dbReference type="PROSITE" id="PS50110"/>
    </source>
</evidence>
<feature type="domain" description="Response regulatory" evidence="8">
    <location>
        <begin position="6"/>
        <end position="123"/>
    </location>
</feature>
<dbReference type="EMBL" id="FMSV02000159">
    <property type="protein sequence ID" value="SEH05122.1"/>
    <property type="molecule type" value="Genomic_DNA"/>
</dbReference>
<dbReference type="SUPFAM" id="SSF52172">
    <property type="entry name" value="CheY-like"/>
    <property type="match status" value="1"/>
</dbReference>
<dbReference type="PROSITE" id="PS50122">
    <property type="entry name" value="CHEB"/>
    <property type="match status" value="1"/>
</dbReference>
<proteinExistence type="predicted"/>
<keyword evidence="2" id="KW-0145">Chemotaxis</keyword>
<dbReference type="AlphaFoldDB" id="A0A1H6F4U3"/>
<keyword evidence="7" id="KW-0597">Phosphoprotein</keyword>
<reference evidence="10 11" key="1">
    <citation type="submission" date="2016-10" db="EMBL/GenBank/DDBJ databases">
        <authorList>
            <person name="de Groot N.N."/>
        </authorList>
    </citation>
    <scope>NUCLEOTIDE SEQUENCE [LARGE SCALE GENOMIC DNA]</scope>
    <source>
        <strain evidence="10">MBHS1</strain>
    </source>
</reference>
<keyword evidence="1" id="KW-0963">Cytoplasm</keyword>
<gene>
    <name evidence="10" type="primary">cheB_1</name>
    <name evidence="10" type="ORF">MBHS_00975</name>
</gene>
<evidence type="ECO:0000256" key="4">
    <source>
        <dbReference type="ARBA" id="ARBA00039140"/>
    </source>
</evidence>
<dbReference type="PANTHER" id="PTHR42872:SF6">
    <property type="entry name" value="PROTEIN-GLUTAMATE METHYLESTERASE_PROTEIN-GLUTAMINE GLUTAMINASE"/>
    <property type="match status" value="1"/>
</dbReference>
<protein>
    <recommendedName>
        <fullName evidence="4">protein-glutamate methylesterase</fullName>
        <ecNumber evidence="4">3.1.1.61</ecNumber>
    </recommendedName>
</protein>
<dbReference type="RefSeq" id="WP_146066530.1">
    <property type="nucleotide sequence ID" value="NZ_FMSV02000159.1"/>
</dbReference>
<keyword evidence="3 10" id="KW-0378">Hydrolase</keyword>
<evidence type="ECO:0000256" key="7">
    <source>
        <dbReference type="PROSITE-ProRule" id="PRU00169"/>
    </source>
</evidence>
<dbReference type="InterPro" id="IPR000673">
    <property type="entry name" value="Sig_transdc_resp-reg_Me-estase"/>
</dbReference>
<feature type="modified residue" description="4-aspartylphosphate" evidence="7">
    <location>
        <position position="57"/>
    </location>
</feature>
<keyword evidence="11" id="KW-1185">Reference proteome</keyword>
<dbReference type="Proteomes" id="UP000236724">
    <property type="component" value="Unassembled WGS sequence"/>
</dbReference>
<feature type="domain" description="CheB-type methylesterase" evidence="9">
    <location>
        <begin position="160"/>
        <end position="343"/>
    </location>
</feature>
<sequence>MRKNSRLLIVDDSRMMRNVITDIFNADPQIEVIAAASSGIEALELIQSERPDVITLDINMPEMDGITTLKHLMIQTPTPTVMLSSLSRDGAKITFDALRYGAVDFITKPSHLNPEKMQAHANDMIHTVKCAASVEMDIVHYIRPEFELDADQQNADYKFVVAMGAAEGGYSSLLNILPRLSTNNPLTYLVVLYGASRYIDAFIAYLDRHCALTVKRAEDGEILQGGTCYIGTGEEYMTLHDNAAQQVLRIHSAPFASQNSAINRLMFSLADVIDDRGVGIVLSGNSDDGSEGLEELKRMGGNIIVQDPKNCLYKTMSESALNYCSVDKVLSAAEIAASLNAYD</sequence>
<comment type="caution">
    <text evidence="6">Lacks conserved residue(s) required for the propagation of feature annotation.</text>
</comment>
<evidence type="ECO:0000256" key="1">
    <source>
        <dbReference type="ARBA" id="ARBA00022490"/>
    </source>
</evidence>
<evidence type="ECO:0000256" key="3">
    <source>
        <dbReference type="ARBA" id="ARBA00022801"/>
    </source>
</evidence>
<dbReference type="Gene3D" id="3.40.50.2300">
    <property type="match status" value="1"/>
</dbReference>
<evidence type="ECO:0000256" key="2">
    <source>
        <dbReference type="ARBA" id="ARBA00022500"/>
    </source>
</evidence>
<dbReference type="InterPro" id="IPR035909">
    <property type="entry name" value="CheB_C"/>
</dbReference>
<evidence type="ECO:0000256" key="6">
    <source>
        <dbReference type="PROSITE-ProRule" id="PRU00050"/>
    </source>
</evidence>
<dbReference type="GO" id="GO:0000156">
    <property type="term" value="F:phosphorelay response regulator activity"/>
    <property type="evidence" value="ECO:0007669"/>
    <property type="project" value="InterPro"/>
</dbReference>
<evidence type="ECO:0000256" key="5">
    <source>
        <dbReference type="ARBA" id="ARBA00048267"/>
    </source>
</evidence>
<dbReference type="Pfam" id="PF01339">
    <property type="entry name" value="CheB_methylest"/>
    <property type="match status" value="1"/>
</dbReference>
<dbReference type="PIRSF" id="PIRSF000876">
    <property type="entry name" value="RR_chemtxs_CheB"/>
    <property type="match status" value="1"/>
</dbReference>
<dbReference type="EC" id="3.1.1.61" evidence="4"/>
<dbReference type="Pfam" id="PF00072">
    <property type="entry name" value="Response_reg"/>
    <property type="match status" value="1"/>
</dbReference>
<dbReference type="Gene3D" id="3.40.50.180">
    <property type="entry name" value="Methylesterase CheB, C-terminal domain"/>
    <property type="match status" value="1"/>
</dbReference>
<evidence type="ECO:0000313" key="11">
    <source>
        <dbReference type="Proteomes" id="UP000236724"/>
    </source>
</evidence>
<evidence type="ECO:0000259" key="9">
    <source>
        <dbReference type="PROSITE" id="PS50122"/>
    </source>
</evidence>
<dbReference type="PANTHER" id="PTHR42872">
    <property type="entry name" value="PROTEIN-GLUTAMATE METHYLESTERASE/PROTEIN-GLUTAMINE GLUTAMINASE"/>
    <property type="match status" value="1"/>
</dbReference>
<dbReference type="SMART" id="SM00448">
    <property type="entry name" value="REC"/>
    <property type="match status" value="1"/>
</dbReference>